<protein>
    <submittedName>
        <fullName evidence="2">Uncharacterized protein</fullName>
    </submittedName>
</protein>
<feature type="transmembrane region" description="Helical" evidence="1">
    <location>
        <begin position="39"/>
        <end position="58"/>
    </location>
</feature>
<feature type="transmembrane region" description="Helical" evidence="1">
    <location>
        <begin position="70"/>
        <end position="88"/>
    </location>
</feature>
<keyword evidence="1" id="KW-0812">Transmembrane</keyword>
<keyword evidence="1" id="KW-0472">Membrane</keyword>
<gene>
    <name evidence="2" type="ORF">C4561_00775</name>
</gene>
<evidence type="ECO:0000313" key="3">
    <source>
        <dbReference type="Proteomes" id="UP000265540"/>
    </source>
</evidence>
<feature type="transmembrane region" description="Helical" evidence="1">
    <location>
        <begin position="154"/>
        <end position="175"/>
    </location>
</feature>
<evidence type="ECO:0000256" key="1">
    <source>
        <dbReference type="SAM" id="Phobius"/>
    </source>
</evidence>
<dbReference type="AlphaFoldDB" id="A0A3A4ZFT9"/>
<accession>A0A3A4ZFT9</accession>
<comment type="caution">
    <text evidence="2">The sequence shown here is derived from an EMBL/GenBank/DDBJ whole genome shotgun (WGS) entry which is preliminary data.</text>
</comment>
<dbReference type="Proteomes" id="UP000265540">
    <property type="component" value="Unassembled WGS sequence"/>
</dbReference>
<evidence type="ECO:0000313" key="2">
    <source>
        <dbReference type="EMBL" id="RJR28024.1"/>
    </source>
</evidence>
<organism evidence="2 3">
    <name type="scientific">candidate division WWE3 bacterium</name>
    <dbReference type="NCBI Taxonomy" id="2053526"/>
    <lineage>
        <taxon>Bacteria</taxon>
        <taxon>Katanobacteria</taxon>
    </lineage>
</organism>
<name>A0A3A4ZFT9_UNCKA</name>
<keyword evidence="1" id="KW-1133">Transmembrane helix</keyword>
<proteinExistence type="predicted"/>
<reference evidence="2 3" key="1">
    <citation type="journal article" date="2017" name="ISME J.">
        <title>Energy and carbon metabolisms in a deep terrestrial subsurface fluid microbial community.</title>
        <authorList>
            <person name="Momper L."/>
            <person name="Jungbluth S.P."/>
            <person name="Lee M.D."/>
            <person name="Amend J.P."/>
        </authorList>
    </citation>
    <scope>NUCLEOTIDE SEQUENCE [LARGE SCALE GENOMIC DNA]</scope>
    <source>
        <strain evidence="2">SURF_46</strain>
    </source>
</reference>
<sequence>MDFDKYILWQMEQDSKLRDEVGHTYFQAQLNNLNKLRDLVVHMTTISAGIIGFTIPVFGSSTLVKTPALLIGGLLELLVLTTYGIWYLKWILETENRDLTLQHRKYNEVVDSIRDSHLKTFENPTEKSFQHQQEVGEEVMKALIADPVKDKRDYALDILFIAFTLGLLLIILSLVPVKVG</sequence>
<dbReference type="EMBL" id="QZJF01000005">
    <property type="protein sequence ID" value="RJR28024.1"/>
    <property type="molecule type" value="Genomic_DNA"/>
</dbReference>